<dbReference type="GeneID" id="20225406"/>
<keyword evidence="2" id="KW-0040">ANK repeat</keyword>
<dbReference type="Gene3D" id="1.10.287.110">
    <property type="entry name" value="DnaJ domain"/>
    <property type="match status" value="1"/>
</dbReference>
<evidence type="ECO:0000313" key="5">
    <source>
        <dbReference type="Proteomes" id="UP000002729"/>
    </source>
</evidence>
<protein>
    <recommendedName>
        <fullName evidence="3">HTH OST-type domain-containing protein</fullName>
    </recommendedName>
</protein>
<evidence type="ECO:0000259" key="3">
    <source>
        <dbReference type="PROSITE" id="PS51644"/>
    </source>
</evidence>
<dbReference type="PANTHER" id="PTHR24198">
    <property type="entry name" value="ANKYRIN REPEAT AND PROTEIN KINASE DOMAIN-CONTAINING PROTEIN"/>
    <property type="match status" value="1"/>
</dbReference>
<organism evidence="5">
    <name type="scientific">Aureococcus anophagefferens</name>
    <name type="common">Harmful bloom alga</name>
    <dbReference type="NCBI Taxonomy" id="44056"/>
    <lineage>
        <taxon>Eukaryota</taxon>
        <taxon>Sar</taxon>
        <taxon>Stramenopiles</taxon>
        <taxon>Ochrophyta</taxon>
        <taxon>Pelagophyceae</taxon>
        <taxon>Pelagomonadales</taxon>
        <taxon>Pelagomonadaceae</taxon>
        <taxon>Aureococcus</taxon>
    </lineage>
</organism>
<dbReference type="Gene3D" id="1.25.40.20">
    <property type="entry name" value="Ankyrin repeat-containing domain"/>
    <property type="match status" value="1"/>
</dbReference>
<dbReference type="OrthoDB" id="60897at2759"/>
<evidence type="ECO:0000313" key="4">
    <source>
        <dbReference type="EMBL" id="EGB06552.1"/>
    </source>
</evidence>
<dbReference type="InterPro" id="IPR025605">
    <property type="entry name" value="OST-HTH/LOTUS_dom"/>
</dbReference>
<dbReference type="EMBL" id="GL833134">
    <property type="protein sequence ID" value="EGB06552.1"/>
    <property type="molecule type" value="Genomic_DNA"/>
</dbReference>
<proteinExistence type="predicted"/>
<dbReference type="SUPFAM" id="SSF46565">
    <property type="entry name" value="Chaperone J-domain"/>
    <property type="match status" value="1"/>
</dbReference>
<accession>F0YEG1</accession>
<dbReference type="Proteomes" id="UP000002729">
    <property type="component" value="Unassembled WGS sequence"/>
</dbReference>
<gene>
    <name evidence="4" type="ORF">AURANDRAFT_65589</name>
</gene>
<dbReference type="PANTHER" id="PTHR24198:SF165">
    <property type="entry name" value="ANKYRIN REPEAT-CONTAINING PROTEIN-RELATED"/>
    <property type="match status" value="1"/>
</dbReference>
<dbReference type="AlphaFoldDB" id="F0YEG1"/>
<keyword evidence="5" id="KW-1185">Reference proteome</keyword>
<dbReference type="PROSITE" id="PS51644">
    <property type="entry name" value="HTH_OST"/>
    <property type="match status" value="1"/>
</dbReference>
<dbReference type="KEGG" id="aaf:AURANDRAFT_65589"/>
<dbReference type="SUPFAM" id="SSF48403">
    <property type="entry name" value="Ankyrin repeat"/>
    <property type="match status" value="1"/>
</dbReference>
<dbReference type="InterPro" id="IPR002110">
    <property type="entry name" value="Ankyrin_rpt"/>
</dbReference>
<dbReference type="InterPro" id="IPR036869">
    <property type="entry name" value="J_dom_sf"/>
</dbReference>
<dbReference type="Pfam" id="PF12796">
    <property type="entry name" value="Ank_2"/>
    <property type="match status" value="1"/>
</dbReference>
<dbReference type="SMART" id="SM00248">
    <property type="entry name" value="ANK"/>
    <property type="match status" value="4"/>
</dbReference>
<feature type="domain" description="HTH OST-type" evidence="3">
    <location>
        <begin position="338"/>
        <end position="416"/>
    </location>
</feature>
<name>F0YEG1_AURAN</name>
<dbReference type="OMA" id="HWIGLVP"/>
<dbReference type="InterPro" id="IPR036770">
    <property type="entry name" value="Ankyrin_rpt-contain_sf"/>
</dbReference>
<dbReference type="InParanoid" id="F0YEG1"/>
<evidence type="ECO:0000256" key="2">
    <source>
        <dbReference type="ARBA" id="ARBA00023043"/>
    </source>
</evidence>
<dbReference type="eggNOG" id="KOG4177">
    <property type="taxonomic scope" value="Eukaryota"/>
</dbReference>
<dbReference type="RefSeq" id="XP_009038727.1">
    <property type="nucleotide sequence ID" value="XM_009040479.1"/>
</dbReference>
<reference evidence="4 5" key="1">
    <citation type="journal article" date="2011" name="Proc. Natl. Acad. Sci. U.S.A.">
        <title>Niche of harmful alga Aureococcus anophagefferens revealed through ecogenomics.</title>
        <authorList>
            <person name="Gobler C.J."/>
            <person name="Berry D.L."/>
            <person name="Dyhrman S.T."/>
            <person name="Wilhelm S.W."/>
            <person name="Salamov A."/>
            <person name="Lobanov A.V."/>
            <person name="Zhang Y."/>
            <person name="Collier J.L."/>
            <person name="Wurch L.L."/>
            <person name="Kustka A.B."/>
            <person name="Dill B.D."/>
            <person name="Shah M."/>
            <person name="VerBerkmoes N.C."/>
            <person name="Kuo A."/>
            <person name="Terry A."/>
            <person name="Pangilinan J."/>
            <person name="Lindquist E.A."/>
            <person name="Lucas S."/>
            <person name="Paulsen I.T."/>
            <person name="Hattenrath-Lehmann T.K."/>
            <person name="Talmage S.C."/>
            <person name="Walker E.A."/>
            <person name="Koch F."/>
            <person name="Burson A.M."/>
            <person name="Marcoval M.A."/>
            <person name="Tang Y.Z."/>
            <person name="Lecleir G.R."/>
            <person name="Coyne K.J."/>
            <person name="Berg G.M."/>
            <person name="Bertrand E.M."/>
            <person name="Saito M.A."/>
            <person name="Gladyshev V.N."/>
            <person name="Grigoriev I.V."/>
        </authorList>
    </citation>
    <scope>NUCLEOTIDE SEQUENCE [LARGE SCALE GENOMIC DNA]</scope>
    <source>
        <strain evidence="5">CCMP 1984</strain>
    </source>
</reference>
<evidence type="ECO:0000256" key="1">
    <source>
        <dbReference type="ARBA" id="ARBA00022737"/>
    </source>
</evidence>
<keyword evidence="1" id="KW-0677">Repeat</keyword>
<sequence>MGRRAVTPRHGDVIAAATAGDLGKLQSFDRAAVAGAVDKHGCTALHWAAGGGFPDCVAWLVDEGLCAVDAPQQTNGRAPLHFAARNGRVDACRCIVDRCGGRVDPRADADVTPIQLAAWQLRLEVLEYLESAGADPARVNGFGCTAAHWVVLAPKDRAAVPGLHLKVARWLEARLAPALGDCWRLRNAQGHEPLHKAAFSGHSHFCEWLREAKGILDSPDDHGNYAADLARETGHEALSAWLRTKCAPSRAADLAALRACAPDLGDDPDDAELRRAFRSAALASHPDRGGDAAAFDRARRSYERLARGVGAQANPLRDAATVRRLLADEAVSASAPGALAEFEARLAVVLLEQPGGLALGSLRKRYGRAWPDAPNYFPEPADHGYRKLAHLIRHEAARVARVVDEDNGNVVLYSALDKAGLEHRLLELEEARSSNITS</sequence>